<evidence type="ECO:0000313" key="4">
    <source>
        <dbReference type="Proteomes" id="UP000214646"/>
    </source>
</evidence>
<sequence>MSLESSPNSSRRFPTFWAFTAGGLLAAGAVVVGLGQVAADDPKPIARAVPPAVAVVPPAAPVDLDEINRKMEDAIRRGDNEEFRKQMELLRGKLLQPRVLGRPGAGFGGFAPFAAQPAQPAVDPLREEMEKTLKGLEESMEKLKNDPEGREQLQKTIDQYRKGLDEYLKNNPAPAQPAQGARDGKRDPKRLVDPVAPRGVPVPDPAQGLVDELQNLDTALRALQALQGGNDADNLMGLPGVFDMAGLFAMQGRDGGRDPFGGLPGFPGAGRGGPQPAPRFGIAFGPIPEALADQLDLPRGQGLLVINVVPGSAADKVGIKKNDVLVSFAGKDVPTDPAAFSAHIAQVKDGEKVNLALFRKGKKVEVKDVELPEQPRPAVRGRDGGRDGARVPRVTFEKMAVQVRNDDFDIDASKGDTRYVVAGKVEAGRPTANKIEITEGKQNPVTYKTTGEVPEAHRAAVTQLLGSVGGGR</sequence>
<dbReference type="Proteomes" id="UP000214646">
    <property type="component" value="Unassembled WGS sequence"/>
</dbReference>
<evidence type="ECO:0000256" key="1">
    <source>
        <dbReference type="SAM" id="MobiDB-lite"/>
    </source>
</evidence>
<dbReference type="SMART" id="SM00228">
    <property type="entry name" value="PDZ"/>
    <property type="match status" value="1"/>
</dbReference>
<dbReference type="EMBL" id="NIDE01000014">
    <property type="protein sequence ID" value="OWK38199.1"/>
    <property type="molecule type" value="Genomic_DNA"/>
</dbReference>
<dbReference type="InterPro" id="IPR001478">
    <property type="entry name" value="PDZ"/>
</dbReference>
<protein>
    <recommendedName>
        <fullName evidence="2">PDZ domain-containing protein</fullName>
    </recommendedName>
</protein>
<dbReference type="RefSeq" id="WP_143393669.1">
    <property type="nucleotide sequence ID" value="NZ_NIDE01000014.1"/>
</dbReference>
<comment type="caution">
    <text evidence="3">The sequence shown here is derived from an EMBL/GenBank/DDBJ whole genome shotgun (WGS) entry which is preliminary data.</text>
</comment>
<dbReference type="SUPFAM" id="SSF50156">
    <property type="entry name" value="PDZ domain-like"/>
    <property type="match status" value="1"/>
</dbReference>
<dbReference type="Pfam" id="PF13180">
    <property type="entry name" value="PDZ_2"/>
    <property type="match status" value="1"/>
</dbReference>
<feature type="domain" description="PDZ" evidence="2">
    <location>
        <begin position="278"/>
        <end position="361"/>
    </location>
</feature>
<evidence type="ECO:0000259" key="2">
    <source>
        <dbReference type="SMART" id="SM00228"/>
    </source>
</evidence>
<dbReference type="AlphaFoldDB" id="A0A225DLW3"/>
<dbReference type="OrthoDB" id="194024at2"/>
<accession>A0A225DLW3</accession>
<organism evidence="3 4">
    <name type="scientific">Fimbriiglobus ruber</name>
    <dbReference type="NCBI Taxonomy" id="1908690"/>
    <lineage>
        <taxon>Bacteria</taxon>
        <taxon>Pseudomonadati</taxon>
        <taxon>Planctomycetota</taxon>
        <taxon>Planctomycetia</taxon>
        <taxon>Gemmatales</taxon>
        <taxon>Gemmataceae</taxon>
        <taxon>Fimbriiglobus</taxon>
    </lineage>
</organism>
<evidence type="ECO:0000313" key="3">
    <source>
        <dbReference type="EMBL" id="OWK38199.1"/>
    </source>
</evidence>
<reference evidence="4" key="1">
    <citation type="submission" date="2017-06" db="EMBL/GenBank/DDBJ databases">
        <title>Genome analysis of Fimbriiglobus ruber SP5, the first member of the order Planctomycetales with confirmed chitinolytic capability.</title>
        <authorList>
            <person name="Ravin N.V."/>
            <person name="Rakitin A.L."/>
            <person name="Ivanova A.A."/>
            <person name="Beletsky A.V."/>
            <person name="Kulichevskaya I.S."/>
            <person name="Mardanov A.V."/>
            <person name="Dedysh S.N."/>
        </authorList>
    </citation>
    <scope>NUCLEOTIDE SEQUENCE [LARGE SCALE GENOMIC DNA]</scope>
    <source>
        <strain evidence="4">SP5</strain>
    </source>
</reference>
<feature type="region of interest" description="Disordered" evidence="1">
    <location>
        <begin position="167"/>
        <end position="205"/>
    </location>
</feature>
<feature type="compositionally biased region" description="Basic and acidic residues" evidence="1">
    <location>
        <begin position="182"/>
        <end position="192"/>
    </location>
</feature>
<keyword evidence="4" id="KW-1185">Reference proteome</keyword>
<proteinExistence type="predicted"/>
<feature type="compositionally biased region" description="Low complexity" evidence="1">
    <location>
        <begin position="170"/>
        <end position="179"/>
    </location>
</feature>
<name>A0A225DLW3_9BACT</name>
<gene>
    <name evidence="3" type="ORF">FRUB_07319</name>
</gene>
<dbReference type="InterPro" id="IPR036034">
    <property type="entry name" value="PDZ_sf"/>
</dbReference>
<dbReference type="Gene3D" id="2.30.42.10">
    <property type="match status" value="1"/>
</dbReference>